<feature type="region of interest" description="Disordered" evidence="1">
    <location>
        <begin position="65"/>
        <end position="86"/>
    </location>
</feature>
<dbReference type="Pfam" id="PF24016">
    <property type="entry name" value="DUF7330"/>
    <property type="match status" value="1"/>
</dbReference>
<accession>A0A5C3M8Y6</accession>
<organism evidence="3 4">
    <name type="scientific">Crucibulum laeve</name>
    <dbReference type="NCBI Taxonomy" id="68775"/>
    <lineage>
        <taxon>Eukaryota</taxon>
        <taxon>Fungi</taxon>
        <taxon>Dikarya</taxon>
        <taxon>Basidiomycota</taxon>
        <taxon>Agaricomycotina</taxon>
        <taxon>Agaricomycetes</taxon>
        <taxon>Agaricomycetidae</taxon>
        <taxon>Agaricales</taxon>
        <taxon>Agaricineae</taxon>
        <taxon>Nidulariaceae</taxon>
        <taxon>Crucibulum</taxon>
    </lineage>
</organism>
<evidence type="ECO:0000259" key="2">
    <source>
        <dbReference type="Pfam" id="PF24016"/>
    </source>
</evidence>
<name>A0A5C3M8Y6_9AGAR</name>
<dbReference type="OrthoDB" id="2593559at2759"/>
<feature type="compositionally biased region" description="Polar residues" evidence="1">
    <location>
        <begin position="1"/>
        <end position="10"/>
    </location>
</feature>
<dbReference type="AlphaFoldDB" id="A0A5C3M8Y6"/>
<evidence type="ECO:0000313" key="4">
    <source>
        <dbReference type="Proteomes" id="UP000308652"/>
    </source>
</evidence>
<dbReference type="EMBL" id="ML213594">
    <property type="protein sequence ID" value="TFK41762.1"/>
    <property type="molecule type" value="Genomic_DNA"/>
</dbReference>
<sequence length="470" mass="50231">MALSNLSSALGSVAGPPPCYTSQQPSPSPSFSAETDDSSSSRSVTPDQLARANIVENSCVHGYTHTHSQCTSPMDSRSTAYHSTSSATIPARVRHHSFPYGNYAPFPQHHLYYTPPTGVSTSTLELADYGPLRSADRPPTAVPPEPEAKQSNVSAAAVITRRAGVTNYVSLSRKSTPRRAFHFRSRASASVKGTFTIDPRLEIPPGLLNVLSASGDSSSILDTSGNHGSDITRKNLRIEVENGGIDVDVYLIARESIEPPKGYEKPSTLELKVQSPKSRKAFPLVARIHAPTPRAPIHLNLSSVSIVTSSPSVSSTVEPRLKNTSTSPLTLSLPLSFYGPLTLTIASGNLDSHLSLSRGFITAAVVLNETATKRGYFVGALDGKGKVTEVDITEHLNQPILNPSLNRCPECGSARADEGISKHGRSNSHETLEAEEWAGDRVDISVGAGRVRLQFVGEKEGWFSKLGSSV</sequence>
<gene>
    <name evidence="3" type="ORF">BDQ12DRAFT_678447</name>
</gene>
<feature type="domain" description="DUF7330" evidence="2">
    <location>
        <begin position="184"/>
        <end position="303"/>
    </location>
</feature>
<evidence type="ECO:0000256" key="1">
    <source>
        <dbReference type="SAM" id="MobiDB-lite"/>
    </source>
</evidence>
<proteinExistence type="predicted"/>
<feature type="region of interest" description="Disordered" evidence="1">
    <location>
        <begin position="133"/>
        <end position="153"/>
    </location>
</feature>
<dbReference type="Proteomes" id="UP000308652">
    <property type="component" value="Unassembled WGS sequence"/>
</dbReference>
<reference evidence="3 4" key="1">
    <citation type="journal article" date="2019" name="Nat. Ecol. Evol.">
        <title>Megaphylogeny resolves global patterns of mushroom evolution.</title>
        <authorList>
            <person name="Varga T."/>
            <person name="Krizsan K."/>
            <person name="Foldi C."/>
            <person name="Dima B."/>
            <person name="Sanchez-Garcia M."/>
            <person name="Sanchez-Ramirez S."/>
            <person name="Szollosi G.J."/>
            <person name="Szarkandi J.G."/>
            <person name="Papp V."/>
            <person name="Albert L."/>
            <person name="Andreopoulos W."/>
            <person name="Angelini C."/>
            <person name="Antonin V."/>
            <person name="Barry K.W."/>
            <person name="Bougher N.L."/>
            <person name="Buchanan P."/>
            <person name="Buyck B."/>
            <person name="Bense V."/>
            <person name="Catcheside P."/>
            <person name="Chovatia M."/>
            <person name="Cooper J."/>
            <person name="Damon W."/>
            <person name="Desjardin D."/>
            <person name="Finy P."/>
            <person name="Geml J."/>
            <person name="Haridas S."/>
            <person name="Hughes K."/>
            <person name="Justo A."/>
            <person name="Karasinski D."/>
            <person name="Kautmanova I."/>
            <person name="Kiss B."/>
            <person name="Kocsube S."/>
            <person name="Kotiranta H."/>
            <person name="LaButti K.M."/>
            <person name="Lechner B.E."/>
            <person name="Liimatainen K."/>
            <person name="Lipzen A."/>
            <person name="Lukacs Z."/>
            <person name="Mihaltcheva S."/>
            <person name="Morgado L.N."/>
            <person name="Niskanen T."/>
            <person name="Noordeloos M.E."/>
            <person name="Ohm R.A."/>
            <person name="Ortiz-Santana B."/>
            <person name="Ovrebo C."/>
            <person name="Racz N."/>
            <person name="Riley R."/>
            <person name="Savchenko A."/>
            <person name="Shiryaev A."/>
            <person name="Soop K."/>
            <person name="Spirin V."/>
            <person name="Szebenyi C."/>
            <person name="Tomsovsky M."/>
            <person name="Tulloss R.E."/>
            <person name="Uehling J."/>
            <person name="Grigoriev I.V."/>
            <person name="Vagvolgyi C."/>
            <person name="Papp T."/>
            <person name="Martin F.M."/>
            <person name="Miettinen O."/>
            <person name="Hibbett D.S."/>
            <person name="Nagy L.G."/>
        </authorList>
    </citation>
    <scope>NUCLEOTIDE SEQUENCE [LARGE SCALE GENOMIC DNA]</scope>
    <source>
        <strain evidence="3 4">CBS 166.37</strain>
    </source>
</reference>
<dbReference type="InterPro" id="IPR055754">
    <property type="entry name" value="DUF7330"/>
</dbReference>
<feature type="region of interest" description="Disordered" evidence="1">
    <location>
        <begin position="1"/>
        <end position="47"/>
    </location>
</feature>
<keyword evidence="4" id="KW-1185">Reference proteome</keyword>
<protein>
    <recommendedName>
        <fullName evidence="2">DUF7330 domain-containing protein</fullName>
    </recommendedName>
</protein>
<feature type="compositionally biased region" description="Low complexity" evidence="1">
    <location>
        <begin position="20"/>
        <end position="43"/>
    </location>
</feature>
<evidence type="ECO:0000313" key="3">
    <source>
        <dbReference type="EMBL" id="TFK41762.1"/>
    </source>
</evidence>